<dbReference type="GO" id="GO:0005886">
    <property type="term" value="C:plasma membrane"/>
    <property type="evidence" value="ECO:0007669"/>
    <property type="project" value="UniProtKB-SubCell"/>
</dbReference>
<feature type="domain" description="Tyrosine-protein kinase G-rich" evidence="19">
    <location>
        <begin position="447"/>
        <end position="520"/>
    </location>
</feature>
<dbReference type="Pfam" id="PF02706">
    <property type="entry name" value="Wzz"/>
    <property type="match status" value="1"/>
</dbReference>
<comment type="subcellular location">
    <subcellularLocation>
        <location evidence="1">Cell inner membrane</location>
        <topology evidence="1">Multi-pass membrane protein</topology>
    </subcellularLocation>
</comment>
<comment type="catalytic activity">
    <reaction evidence="15">
        <text>L-tyrosyl-[protein] + ATP = O-phospho-L-tyrosyl-[protein] + ADP + H(+)</text>
        <dbReference type="Rhea" id="RHEA:10596"/>
        <dbReference type="Rhea" id="RHEA-COMP:10136"/>
        <dbReference type="Rhea" id="RHEA-COMP:20101"/>
        <dbReference type="ChEBI" id="CHEBI:15378"/>
        <dbReference type="ChEBI" id="CHEBI:30616"/>
        <dbReference type="ChEBI" id="CHEBI:46858"/>
        <dbReference type="ChEBI" id="CHEBI:61978"/>
        <dbReference type="ChEBI" id="CHEBI:456216"/>
        <dbReference type="EC" id="2.7.10.2"/>
    </reaction>
</comment>
<keyword evidence="7 20" id="KW-0808">Transferase</keyword>
<name>A0A7M2Y903_9FLAO</name>
<dbReference type="InterPro" id="IPR025669">
    <property type="entry name" value="AAA_dom"/>
</dbReference>
<dbReference type="GO" id="GO:0005524">
    <property type="term" value="F:ATP binding"/>
    <property type="evidence" value="ECO:0007669"/>
    <property type="project" value="UniProtKB-KW"/>
</dbReference>
<accession>A0A7M2Y903</accession>
<feature type="transmembrane region" description="Helical" evidence="16">
    <location>
        <begin position="28"/>
        <end position="46"/>
    </location>
</feature>
<evidence type="ECO:0000256" key="7">
    <source>
        <dbReference type="ARBA" id="ARBA00022679"/>
    </source>
</evidence>
<dbReference type="InterPro" id="IPR003856">
    <property type="entry name" value="LPS_length_determ_N"/>
</dbReference>
<dbReference type="PANTHER" id="PTHR32309">
    <property type="entry name" value="TYROSINE-PROTEIN KINASE"/>
    <property type="match status" value="1"/>
</dbReference>
<evidence type="ECO:0000313" key="20">
    <source>
        <dbReference type="EMBL" id="QOW10570.1"/>
    </source>
</evidence>
<dbReference type="PANTHER" id="PTHR32309:SF13">
    <property type="entry name" value="FERRIC ENTEROBACTIN TRANSPORT PROTEIN FEPE"/>
    <property type="match status" value="1"/>
</dbReference>
<dbReference type="SUPFAM" id="SSF52540">
    <property type="entry name" value="P-loop containing nucleoside triphosphate hydrolases"/>
    <property type="match status" value="1"/>
</dbReference>
<dbReference type="Proteomes" id="UP000594195">
    <property type="component" value="Chromosome"/>
</dbReference>
<dbReference type="RefSeq" id="WP_193810734.1">
    <property type="nucleotide sequence ID" value="NZ_CP040442.1"/>
</dbReference>
<keyword evidence="8 16" id="KW-0812">Transmembrane</keyword>
<protein>
    <recommendedName>
        <fullName evidence="4">non-specific protein-tyrosine kinase</fullName>
        <ecNumber evidence="4">2.7.10.2</ecNumber>
    </recommendedName>
</protein>
<keyword evidence="10 20" id="KW-0418">Kinase</keyword>
<evidence type="ECO:0000256" key="10">
    <source>
        <dbReference type="ARBA" id="ARBA00022777"/>
    </source>
</evidence>
<gene>
    <name evidence="20" type="ORF">Q73A0000_09390</name>
</gene>
<dbReference type="InterPro" id="IPR032807">
    <property type="entry name" value="GNVR"/>
</dbReference>
<dbReference type="Pfam" id="PF13614">
    <property type="entry name" value="AAA_31"/>
    <property type="match status" value="1"/>
</dbReference>
<evidence type="ECO:0000256" key="6">
    <source>
        <dbReference type="ARBA" id="ARBA00022519"/>
    </source>
</evidence>
<keyword evidence="12 16" id="KW-1133">Transmembrane helix</keyword>
<keyword evidence="5" id="KW-1003">Cell membrane</keyword>
<reference evidence="20 21" key="1">
    <citation type="submission" date="2019-05" db="EMBL/GenBank/DDBJ databases">
        <title>Chryseobacterium sp. isolated from King George Island, maritime Antarctica.</title>
        <authorList>
            <person name="Peng X."/>
        </authorList>
    </citation>
    <scope>NUCLEOTIDE SEQUENCE [LARGE SCALE GENOMIC DNA]</scope>
    <source>
        <strain evidence="20 21">7-3A</strain>
    </source>
</reference>
<dbReference type="AlphaFoldDB" id="A0A7M2Y903"/>
<evidence type="ECO:0000256" key="13">
    <source>
        <dbReference type="ARBA" id="ARBA00023136"/>
    </source>
</evidence>
<keyword evidence="21" id="KW-1185">Reference proteome</keyword>
<sequence>MSQIANSEATASNDVNINEIIKPYLNKWYWFLLITLIALCAAVFYLKYAVPVYKIESTVLIKDAKKNGGMGGDFGMLQELSGIGGMGTNSIDNEVEIFKSKKLMQSVVNQLNFQTTIYSSIGLKKKEVYGDTSPIIIKVINEKPFTEGPKKEIKIAVKGDEIIFTSDELPNSIVSKFNTTVSLPYANLMILKNADFNAVKAKEIGDLSFVYLPKEVAVNNYQRLLEVELLNKDVTIIGLSINYANKDKGRNILNKIVETYNNDAIQDKNTESQKTSDFIESRIAKVEGDLGNVESQKEQFKSANRITDLVTEAKISLETSAEARAKQIELEAQLEMTNSLIDYMGKQGVGNVLPSNIGLDNTAATSNISAYNLLVLERNRLLENATPQNPLVVDLNKQISSMKGSVMESLQKNKTGLMLARNQYENEQSIVSARITKIPAQEKIFRSIERQQGLKEALYMLLLQKREETAIALAMTSPKARIVDYAFVSEKPVAPKKIIILVAALLLGLLIPFAIIYLKELFNNKIRSKNDIEKLSHNPIIAELPSIERGKSELVELNDISPLAEAFRILITNMNFMLPKKDKGKVVFVTSTIKGEGKTFASVNLALTLASPKHKVVIIGADIRNPQLQRYNPDRKGLDGLTEFLYNESEKIEDIIHVSTFNPNCDVIYSGSIPPNPTELLSNGRYEILINQLKLDYEYIIVDTAPLMLVTDTFLTADLADATIYVTRSKHTEKALIEFANKQIESKKIKNVGFVLNDVSKEYFGYGNKYGYGYAAEEKNWWEKLREKF</sequence>
<evidence type="ECO:0000256" key="2">
    <source>
        <dbReference type="ARBA" id="ARBA00007316"/>
    </source>
</evidence>
<keyword evidence="9" id="KW-0547">Nucleotide-binding</keyword>
<evidence type="ECO:0000256" key="12">
    <source>
        <dbReference type="ARBA" id="ARBA00022989"/>
    </source>
</evidence>
<dbReference type="EMBL" id="CP040442">
    <property type="protein sequence ID" value="QOW10570.1"/>
    <property type="molecule type" value="Genomic_DNA"/>
</dbReference>
<dbReference type="InterPro" id="IPR027417">
    <property type="entry name" value="P-loop_NTPase"/>
</dbReference>
<evidence type="ECO:0000256" key="8">
    <source>
        <dbReference type="ARBA" id="ARBA00022692"/>
    </source>
</evidence>
<dbReference type="Pfam" id="PF13807">
    <property type="entry name" value="GNVR"/>
    <property type="match status" value="1"/>
</dbReference>
<dbReference type="GO" id="GO:0004715">
    <property type="term" value="F:non-membrane spanning protein tyrosine kinase activity"/>
    <property type="evidence" value="ECO:0007669"/>
    <property type="project" value="UniProtKB-EC"/>
</dbReference>
<evidence type="ECO:0000256" key="11">
    <source>
        <dbReference type="ARBA" id="ARBA00022840"/>
    </source>
</evidence>
<dbReference type="KEGG" id="kfa:Q73A0000_09390"/>
<keyword evidence="11" id="KW-0067">ATP-binding</keyword>
<keyword evidence="13 16" id="KW-0472">Membrane</keyword>
<evidence type="ECO:0000259" key="19">
    <source>
        <dbReference type="Pfam" id="PF13807"/>
    </source>
</evidence>
<dbReference type="InterPro" id="IPR050445">
    <property type="entry name" value="Bact_polysacc_biosynth/exp"/>
</dbReference>
<evidence type="ECO:0000259" key="18">
    <source>
        <dbReference type="Pfam" id="PF13614"/>
    </source>
</evidence>
<evidence type="ECO:0000256" key="1">
    <source>
        <dbReference type="ARBA" id="ARBA00004429"/>
    </source>
</evidence>
<evidence type="ECO:0000256" key="15">
    <source>
        <dbReference type="ARBA" id="ARBA00051245"/>
    </source>
</evidence>
<keyword evidence="14" id="KW-0829">Tyrosine-protein kinase</keyword>
<dbReference type="NCBIfam" id="TIGR01007">
    <property type="entry name" value="eps_fam"/>
    <property type="match status" value="1"/>
</dbReference>
<feature type="domain" description="Polysaccharide chain length determinant N-terminal" evidence="17">
    <location>
        <begin position="14"/>
        <end position="111"/>
    </location>
</feature>
<dbReference type="CDD" id="cd05387">
    <property type="entry name" value="BY-kinase"/>
    <property type="match status" value="1"/>
</dbReference>
<organism evidence="20 21">
    <name type="scientific">Kaistella flava</name>
    <name type="common">ex Peng et al. 2021</name>
    <dbReference type="NCBI Taxonomy" id="2038776"/>
    <lineage>
        <taxon>Bacteria</taxon>
        <taxon>Pseudomonadati</taxon>
        <taxon>Bacteroidota</taxon>
        <taxon>Flavobacteriia</taxon>
        <taxon>Flavobacteriales</taxon>
        <taxon>Weeksellaceae</taxon>
        <taxon>Chryseobacterium group</taxon>
        <taxon>Kaistella</taxon>
    </lineage>
</organism>
<dbReference type="Gene3D" id="3.40.50.300">
    <property type="entry name" value="P-loop containing nucleotide triphosphate hydrolases"/>
    <property type="match status" value="1"/>
</dbReference>
<evidence type="ECO:0000256" key="16">
    <source>
        <dbReference type="SAM" id="Phobius"/>
    </source>
</evidence>
<evidence type="ECO:0000256" key="5">
    <source>
        <dbReference type="ARBA" id="ARBA00022475"/>
    </source>
</evidence>
<comment type="similarity">
    <text evidence="2">Belongs to the CpsD/CapB family.</text>
</comment>
<evidence type="ECO:0000256" key="9">
    <source>
        <dbReference type="ARBA" id="ARBA00022741"/>
    </source>
</evidence>
<evidence type="ECO:0000256" key="3">
    <source>
        <dbReference type="ARBA" id="ARBA00008883"/>
    </source>
</evidence>
<evidence type="ECO:0000256" key="4">
    <source>
        <dbReference type="ARBA" id="ARBA00011903"/>
    </source>
</evidence>
<proteinExistence type="inferred from homology"/>
<keyword evidence="6" id="KW-0997">Cell inner membrane</keyword>
<evidence type="ECO:0000256" key="14">
    <source>
        <dbReference type="ARBA" id="ARBA00023137"/>
    </source>
</evidence>
<feature type="transmembrane region" description="Helical" evidence="16">
    <location>
        <begin position="498"/>
        <end position="518"/>
    </location>
</feature>
<comment type="similarity">
    <text evidence="3">Belongs to the etk/wzc family.</text>
</comment>
<evidence type="ECO:0000259" key="17">
    <source>
        <dbReference type="Pfam" id="PF02706"/>
    </source>
</evidence>
<feature type="domain" description="AAA" evidence="18">
    <location>
        <begin position="586"/>
        <end position="717"/>
    </location>
</feature>
<dbReference type="EC" id="2.7.10.2" evidence="4"/>
<evidence type="ECO:0000313" key="21">
    <source>
        <dbReference type="Proteomes" id="UP000594195"/>
    </source>
</evidence>
<dbReference type="InterPro" id="IPR005702">
    <property type="entry name" value="Wzc-like_C"/>
</dbReference>